<keyword evidence="2" id="KW-1185">Reference proteome</keyword>
<dbReference type="Proteomes" id="UP000253689">
    <property type="component" value="Chromosome"/>
</dbReference>
<organism evidence="1 2">
    <name type="scientific">Spiroplasma phoeniceum P40</name>
    <dbReference type="NCBI Taxonomy" id="1276259"/>
    <lineage>
        <taxon>Bacteria</taxon>
        <taxon>Bacillati</taxon>
        <taxon>Mycoplasmatota</taxon>
        <taxon>Mollicutes</taxon>
        <taxon>Entomoplasmatales</taxon>
        <taxon>Spiroplasmataceae</taxon>
        <taxon>Spiroplasma</taxon>
    </lineage>
</organism>
<sequence>MANVEKIKEILNIDDEKAQAVNELLDAQAKQIRESIKNREDVVEKTDWETVNAQLQELKNKSNLLENELYLQNFTDKDKKIISSLIDNEKYNDLSKQERINKIAEEYNLNQVDGTVDGGSVIDQMLKRQEEIKSNRLEEIKKMVLKLMKILLKLLKIYNDNKED</sequence>
<evidence type="ECO:0000313" key="1">
    <source>
        <dbReference type="EMBL" id="AXF97026.1"/>
    </source>
</evidence>
<proteinExistence type="predicted"/>
<name>A0A345DS35_9MOLU</name>
<accession>A0A345DS35</accession>
<evidence type="ECO:0000313" key="2">
    <source>
        <dbReference type="Proteomes" id="UP000253689"/>
    </source>
</evidence>
<gene>
    <name evidence="1" type="ORF">SDAV_002093</name>
</gene>
<reference evidence="2" key="1">
    <citation type="submission" date="2018-07" db="EMBL/GenBank/DDBJ databases">
        <title>Complete Genome Sequence of Spiroplasma phoeniceum.</title>
        <authorList>
            <person name="Davis R.E."/>
            <person name="Shao J.Y."/>
            <person name="Zhao Y."/>
            <person name="Silver A."/>
            <person name="Stump z."/>
            <person name="Gasparich G."/>
        </authorList>
    </citation>
    <scope>NUCLEOTIDE SEQUENCE [LARGE SCALE GENOMIC DNA]</scope>
    <source>
        <strain evidence="2">P40</strain>
    </source>
</reference>
<protein>
    <submittedName>
        <fullName evidence="1">Uncharacterized protein</fullName>
    </submittedName>
</protein>
<dbReference type="KEGG" id="sphh:SDAV_002093"/>
<dbReference type="AlphaFoldDB" id="A0A345DS35"/>
<dbReference type="EMBL" id="CP031088">
    <property type="protein sequence ID" value="AXF97026.1"/>
    <property type="molecule type" value="Genomic_DNA"/>
</dbReference>
<dbReference type="RefSeq" id="WP_114565477.1">
    <property type="nucleotide sequence ID" value="NZ_CP031088.1"/>
</dbReference>